<organism evidence="1 2">
    <name type="scientific">Portunus trituberculatus</name>
    <name type="common">Swimming crab</name>
    <name type="synonym">Neptunus trituberculatus</name>
    <dbReference type="NCBI Taxonomy" id="210409"/>
    <lineage>
        <taxon>Eukaryota</taxon>
        <taxon>Metazoa</taxon>
        <taxon>Ecdysozoa</taxon>
        <taxon>Arthropoda</taxon>
        <taxon>Crustacea</taxon>
        <taxon>Multicrustacea</taxon>
        <taxon>Malacostraca</taxon>
        <taxon>Eumalacostraca</taxon>
        <taxon>Eucarida</taxon>
        <taxon>Decapoda</taxon>
        <taxon>Pleocyemata</taxon>
        <taxon>Brachyura</taxon>
        <taxon>Eubrachyura</taxon>
        <taxon>Portunoidea</taxon>
        <taxon>Portunidae</taxon>
        <taxon>Portuninae</taxon>
        <taxon>Portunus</taxon>
    </lineage>
</organism>
<protein>
    <submittedName>
        <fullName evidence="1">Uncharacterized protein</fullName>
    </submittedName>
</protein>
<keyword evidence="2" id="KW-1185">Reference proteome</keyword>
<proteinExistence type="predicted"/>
<gene>
    <name evidence="1" type="ORF">E2C01_083545</name>
</gene>
<evidence type="ECO:0000313" key="1">
    <source>
        <dbReference type="EMBL" id="MPC88629.1"/>
    </source>
</evidence>
<sequence length="103" mass="11001">MTRREREESPEALPPAAFSLLRNICSTTASKHNLDASQWESFEDVRGFQYSGSAVGDSLSEGDAEGDAACVPTLCCVLTLSVSGWRGLVSQDDVSALQEGNFA</sequence>
<name>A0A5B7J228_PORTR</name>
<accession>A0A5B7J228</accession>
<evidence type="ECO:0000313" key="2">
    <source>
        <dbReference type="Proteomes" id="UP000324222"/>
    </source>
</evidence>
<reference evidence="1 2" key="1">
    <citation type="submission" date="2019-05" db="EMBL/GenBank/DDBJ databases">
        <title>Another draft genome of Portunus trituberculatus and its Hox gene families provides insights of decapod evolution.</title>
        <authorList>
            <person name="Jeong J.-H."/>
            <person name="Song I."/>
            <person name="Kim S."/>
            <person name="Choi T."/>
            <person name="Kim D."/>
            <person name="Ryu S."/>
            <person name="Kim W."/>
        </authorList>
    </citation>
    <scope>NUCLEOTIDE SEQUENCE [LARGE SCALE GENOMIC DNA]</scope>
    <source>
        <tissue evidence="1">Muscle</tissue>
    </source>
</reference>
<dbReference type="EMBL" id="VSRR010078383">
    <property type="protein sequence ID" value="MPC88629.1"/>
    <property type="molecule type" value="Genomic_DNA"/>
</dbReference>
<dbReference type="AlphaFoldDB" id="A0A5B7J228"/>
<dbReference type="Proteomes" id="UP000324222">
    <property type="component" value="Unassembled WGS sequence"/>
</dbReference>
<comment type="caution">
    <text evidence="1">The sequence shown here is derived from an EMBL/GenBank/DDBJ whole genome shotgun (WGS) entry which is preliminary data.</text>
</comment>